<feature type="region of interest" description="Disordered" evidence="1">
    <location>
        <begin position="99"/>
        <end position="120"/>
    </location>
</feature>
<sequence>MTTVQEDKTFEKTIQDMFEVAGATFIFLKQLMALQTLLLNPRDFAENLTSPTEEDKKIEDAPHLCGATVNVEAGAEVLIPDEMREDDEAAAAHSLPEVNKAHQNDNLPGPPAVVLRPGTGRTNSVELKNQQTPSHLVQSCTVDSLAAEADLDQVLLTSDTLTTVNAENTPSQESSPDNETSTDKGEDILLASALPKTTSRKRTTTDGFKSQHKGVKTTQKNKKPWIEENNDKDDEDEALYITQDTYSKPVDLEIPETSSKKAAPSKKRNTAGTKKTTPAAKKTTA</sequence>
<keyword evidence="3" id="KW-1185">Reference proteome</keyword>
<feature type="compositionally biased region" description="Basic residues" evidence="1">
    <location>
        <begin position="210"/>
        <end position="223"/>
    </location>
</feature>
<protein>
    <submittedName>
        <fullName evidence="2">Uncharacterized protein</fullName>
    </submittedName>
</protein>
<feature type="compositionally biased region" description="Polar residues" evidence="1">
    <location>
        <begin position="163"/>
        <end position="179"/>
    </location>
</feature>
<feature type="region of interest" description="Disordered" evidence="1">
    <location>
        <begin position="163"/>
        <end position="285"/>
    </location>
</feature>
<feature type="compositionally biased region" description="Low complexity" evidence="1">
    <location>
        <begin position="270"/>
        <end position="285"/>
    </location>
</feature>
<evidence type="ECO:0000313" key="3">
    <source>
        <dbReference type="Proteomes" id="UP001163046"/>
    </source>
</evidence>
<dbReference type="Proteomes" id="UP001163046">
    <property type="component" value="Unassembled WGS sequence"/>
</dbReference>
<dbReference type="EMBL" id="MU827313">
    <property type="protein sequence ID" value="KAJ7359048.1"/>
    <property type="molecule type" value="Genomic_DNA"/>
</dbReference>
<accession>A0A9W9YN13</accession>
<proteinExistence type="predicted"/>
<dbReference type="AlphaFoldDB" id="A0A9W9YN13"/>
<comment type="caution">
    <text evidence="2">The sequence shown here is derived from an EMBL/GenBank/DDBJ whole genome shotgun (WGS) entry which is preliminary data.</text>
</comment>
<name>A0A9W9YN13_9CNID</name>
<evidence type="ECO:0000256" key="1">
    <source>
        <dbReference type="SAM" id="MobiDB-lite"/>
    </source>
</evidence>
<reference evidence="2" key="1">
    <citation type="submission" date="2023-01" db="EMBL/GenBank/DDBJ databases">
        <title>Genome assembly of the deep-sea coral Lophelia pertusa.</title>
        <authorList>
            <person name="Herrera S."/>
            <person name="Cordes E."/>
        </authorList>
    </citation>
    <scope>NUCLEOTIDE SEQUENCE</scope>
    <source>
        <strain evidence="2">USNM1676648</strain>
        <tissue evidence="2">Polyp</tissue>
    </source>
</reference>
<gene>
    <name evidence="2" type="ORF">OS493_019955</name>
</gene>
<feature type="compositionally biased region" description="Acidic residues" evidence="1">
    <location>
        <begin position="228"/>
        <end position="238"/>
    </location>
</feature>
<organism evidence="2 3">
    <name type="scientific">Desmophyllum pertusum</name>
    <dbReference type="NCBI Taxonomy" id="174260"/>
    <lineage>
        <taxon>Eukaryota</taxon>
        <taxon>Metazoa</taxon>
        <taxon>Cnidaria</taxon>
        <taxon>Anthozoa</taxon>
        <taxon>Hexacorallia</taxon>
        <taxon>Scleractinia</taxon>
        <taxon>Caryophylliina</taxon>
        <taxon>Caryophylliidae</taxon>
        <taxon>Desmophyllum</taxon>
    </lineage>
</organism>
<evidence type="ECO:0000313" key="2">
    <source>
        <dbReference type="EMBL" id="KAJ7359048.1"/>
    </source>
</evidence>